<dbReference type="EnsemblPlants" id="evm.model.07.1019">
    <property type="protein sequence ID" value="cds.evm.model.07.1019"/>
    <property type="gene ID" value="evm.TU.07.1019"/>
</dbReference>
<evidence type="ECO:0000256" key="1">
    <source>
        <dbReference type="SAM" id="Coils"/>
    </source>
</evidence>
<keyword evidence="1" id="KW-0175">Coiled coil</keyword>
<reference evidence="2" key="1">
    <citation type="submission" date="2018-11" db="EMBL/GenBank/DDBJ databases">
        <authorList>
            <person name="Grassa J C."/>
        </authorList>
    </citation>
    <scope>NUCLEOTIDE SEQUENCE [LARGE SCALE GENOMIC DNA]</scope>
</reference>
<protein>
    <submittedName>
        <fullName evidence="2">Uncharacterized protein</fullName>
    </submittedName>
</protein>
<keyword evidence="3" id="KW-1185">Reference proteome</keyword>
<name>A0A803Q0Y0_CANSA</name>
<proteinExistence type="predicted"/>
<reference evidence="2" key="2">
    <citation type="submission" date="2021-03" db="UniProtKB">
        <authorList>
            <consortium name="EnsemblPlants"/>
        </authorList>
    </citation>
    <scope>IDENTIFICATION</scope>
</reference>
<dbReference type="AlphaFoldDB" id="A0A803Q0Y0"/>
<sequence length="152" mass="16853">MVAARFEGIHEALDEEAMKLVEDKKKKLEIELKAHSAILLSLRDEDQIQGATMEKGFYQKKEGHFRDECFALKAKLKRDSQQLGTRNHGEADLVDGCETADVLVAPSSDSSGELVLDSGYSFHMTPNRELLSSFLEEHSGTVLLSNNKACAI</sequence>
<feature type="coiled-coil region" evidence="1">
    <location>
        <begin position="18"/>
        <end position="45"/>
    </location>
</feature>
<dbReference type="Proteomes" id="UP000596661">
    <property type="component" value="Chromosome 7"/>
</dbReference>
<dbReference type="Gramene" id="evm.model.07.1019">
    <property type="protein sequence ID" value="cds.evm.model.07.1019"/>
    <property type="gene ID" value="evm.TU.07.1019"/>
</dbReference>
<evidence type="ECO:0000313" key="3">
    <source>
        <dbReference type="Proteomes" id="UP000596661"/>
    </source>
</evidence>
<dbReference type="EMBL" id="UZAU01000655">
    <property type="status" value="NOT_ANNOTATED_CDS"/>
    <property type="molecule type" value="Genomic_DNA"/>
</dbReference>
<evidence type="ECO:0000313" key="2">
    <source>
        <dbReference type="EnsemblPlants" id="cds.evm.model.07.1019"/>
    </source>
</evidence>
<organism evidence="2 3">
    <name type="scientific">Cannabis sativa</name>
    <name type="common">Hemp</name>
    <name type="synonym">Marijuana</name>
    <dbReference type="NCBI Taxonomy" id="3483"/>
    <lineage>
        <taxon>Eukaryota</taxon>
        <taxon>Viridiplantae</taxon>
        <taxon>Streptophyta</taxon>
        <taxon>Embryophyta</taxon>
        <taxon>Tracheophyta</taxon>
        <taxon>Spermatophyta</taxon>
        <taxon>Magnoliopsida</taxon>
        <taxon>eudicotyledons</taxon>
        <taxon>Gunneridae</taxon>
        <taxon>Pentapetalae</taxon>
        <taxon>rosids</taxon>
        <taxon>fabids</taxon>
        <taxon>Rosales</taxon>
        <taxon>Cannabaceae</taxon>
        <taxon>Cannabis</taxon>
    </lineage>
</organism>
<accession>A0A803Q0Y0</accession>